<dbReference type="GO" id="GO:0016887">
    <property type="term" value="F:ATP hydrolysis activity"/>
    <property type="evidence" value="ECO:0007669"/>
    <property type="project" value="InterPro"/>
</dbReference>
<proteinExistence type="inferred from homology"/>
<evidence type="ECO:0000256" key="16">
    <source>
        <dbReference type="ARBA" id="ARBA00023242"/>
    </source>
</evidence>
<keyword evidence="17" id="KW-0469">Meiosis</keyword>
<sequence length="1308" mass="149902">MACLNKLAIRGIRSFDDKQISVIEFFSPVTVIVGHNGSGKTTIIECLKYATTGEQPPNTRGGAFVHDPKMANEKEVKAQVKLRFQAANGTRMLAVRNLSVTVKKTSGFTMKTLESILALADGNADKGGKRGAISTKCAEMDSEIPQLLGVSKAVLENVIFCHQEDSYWPLAEPSVLKKKFDDIFEATRYTKALNSIKDLRKDRVAELKAEKERLIGLSREKQHLDKLLGRINDAQTEISLKESEYETAKEDHDRLAEDNRKFYELNSKFREIYKEVENLEKLKARSQQDLEDARVGNFEELPGTDEELALKMSQFSQHIEAQRQVLLREERKKQDAEEDITGLRDQHTDLLSKKGRLSAEAEAHRTRISDRENHIRETGKQYNISVPEQKLERDAVVQFMSQIADLQRKHKAEFEQLQADLSEKSNDYFAKIRKLENESQAFKTQRQTLHGQVQERNTSIRNSERQLNGQATLEMTLASTKEEIEEKRSRVEKIRSDIGAAKYDEKMFEKTEQARQLEEKRDVLLEESRALSMQADSRAKLDLKRAEIKAKTSEMQSTQTTISFKFEELAHRQPNPESIEEEIASLLLSKKEEAEETDRDAGAAKLAYQQVEKGLADTKADISSKQRRSRELEMDVQKGLKEGEIEAKTVDAAITETTGELEECKNRQNVSVGSSGVFTTILKTGRQKKICLACNRGLEDDQLEKFESHVRDLMRKSSKEDPDQLKADMMGWQEQLDRYNKLKEKEKERAKIVDEELPALKAQLAELEASRPDIVSKADMLSDKLEDLKQHITSINDLRMQATTIARLQREIEKTQSEVGDIETDLSMTGSTKTVDDVQNELNEITAELRAIEKDKQNLSSEKERQQNALRTFESKWHQLELEEQKALNKLSELRALAERVEQMKKDLVEFQAQIKDLDGKITDAEAPILKLEEEQKQMQESYSAKISLSQTRLQDLNMNHDRIIAVNKTIERYVKDRKARELDECMLKIEECEGDLKAAENKLEACRESIKTIEREISEAGASNTNLRENIRVRKLQKDILGIQNKIDQLDVEEAAKARRTFDAQWNKRKEEENQLNTSYNHLAGELSSLRAQLESLKGDMKEFKNTNKKYTEQLVKVKISDMANNDLEKYAKALDNAIMKYHGLKMEEVNDIMKQLWNTTYQGTDIDGIKIRSDVEGGATKRSYNYRVVMTKDQVEMDMRGRCSAGQKMLASIIIRLALSESFGQNCGILALDEPTNALDTENIDALAASLVEIIESRKEHNFQLIVITHDENFLRKLGQSNVMEYYWRVARDSRQKSVIERERFR</sequence>
<dbReference type="FunFam" id="3.40.50.300:FF:001195">
    <property type="entry name" value="DNA repair protein rad50"/>
    <property type="match status" value="1"/>
</dbReference>
<keyword evidence="22" id="KW-1185">Reference proteome</keyword>
<keyword evidence="16" id="KW-0539">Nucleus</keyword>
<dbReference type="Gene3D" id="1.10.287.1490">
    <property type="match status" value="1"/>
</dbReference>
<comment type="catalytic activity">
    <reaction evidence="18">
        <text>ATP + H2O = ADP + phosphate + H(+)</text>
        <dbReference type="Rhea" id="RHEA:13065"/>
        <dbReference type="ChEBI" id="CHEBI:15377"/>
        <dbReference type="ChEBI" id="CHEBI:15378"/>
        <dbReference type="ChEBI" id="CHEBI:30616"/>
        <dbReference type="ChEBI" id="CHEBI:43474"/>
        <dbReference type="ChEBI" id="CHEBI:456216"/>
    </reaction>
</comment>
<comment type="similarity">
    <text evidence="4">Belongs to the SMC family. RAD50 subfamily.</text>
</comment>
<dbReference type="Proteomes" id="UP000541558">
    <property type="component" value="Unassembled WGS sequence"/>
</dbReference>
<dbReference type="GO" id="GO:0003691">
    <property type="term" value="F:double-stranded telomeric DNA binding"/>
    <property type="evidence" value="ECO:0007669"/>
    <property type="project" value="TreeGrafter"/>
</dbReference>
<feature type="coiled-coil region" evidence="19">
    <location>
        <begin position="798"/>
        <end position="921"/>
    </location>
</feature>
<dbReference type="NCBIfam" id="TIGR00606">
    <property type="entry name" value="rad50"/>
    <property type="match status" value="1"/>
</dbReference>
<dbReference type="GO" id="GO:0030870">
    <property type="term" value="C:Mre11 complex"/>
    <property type="evidence" value="ECO:0007669"/>
    <property type="project" value="InterPro"/>
</dbReference>
<keyword evidence="6" id="KW-0158">Chromosome</keyword>
<evidence type="ECO:0000256" key="5">
    <source>
        <dbReference type="ARBA" id="ARBA00017893"/>
    </source>
</evidence>
<keyword evidence="11" id="KW-0862">Zinc</keyword>
<evidence type="ECO:0000256" key="13">
    <source>
        <dbReference type="ARBA" id="ARBA00022842"/>
    </source>
</evidence>
<evidence type="ECO:0000313" key="22">
    <source>
        <dbReference type="Proteomes" id="UP000541558"/>
    </source>
</evidence>
<name>A0A8H5CG46_9AGAR</name>
<keyword evidence="12" id="KW-0067">ATP-binding</keyword>
<reference evidence="21 22" key="1">
    <citation type="journal article" date="2020" name="ISME J.">
        <title>Uncovering the hidden diversity of litter-decomposition mechanisms in mushroom-forming fungi.</title>
        <authorList>
            <person name="Floudas D."/>
            <person name="Bentzer J."/>
            <person name="Ahren D."/>
            <person name="Johansson T."/>
            <person name="Persson P."/>
            <person name="Tunlid A."/>
        </authorList>
    </citation>
    <scope>NUCLEOTIDE SEQUENCE [LARGE SCALE GENOMIC DNA]</scope>
    <source>
        <strain evidence="21 22">CBS 175.51</strain>
    </source>
</reference>
<gene>
    <name evidence="21" type="ORF">D9611_007484</name>
</gene>
<dbReference type="GO" id="GO:0005524">
    <property type="term" value="F:ATP binding"/>
    <property type="evidence" value="ECO:0007669"/>
    <property type="project" value="UniProtKB-KW"/>
</dbReference>
<keyword evidence="8" id="KW-0547">Nucleotide-binding</keyword>
<keyword evidence="10" id="KW-0378">Hydrolase</keyword>
<evidence type="ECO:0000256" key="3">
    <source>
        <dbReference type="ARBA" id="ARBA00004286"/>
    </source>
</evidence>
<dbReference type="GO" id="GO:0007127">
    <property type="term" value="P:meiosis I"/>
    <property type="evidence" value="ECO:0007669"/>
    <property type="project" value="UniProtKB-ARBA"/>
</dbReference>
<evidence type="ECO:0000256" key="11">
    <source>
        <dbReference type="ARBA" id="ARBA00022833"/>
    </source>
</evidence>
<feature type="coiled-coil region" evidence="19">
    <location>
        <begin position="729"/>
        <end position="770"/>
    </location>
</feature>
<evidence type="ECO:0000256" key="10">
    <source>
        <dbReference type="ARBA" id="ARBA00022801"/>
    </source>
</evidence>
<dbReference type="InterPro" id="IPR038729">
    <property type="entry name" value="Rad50/SbcC_AAA"/>
</dbReference>
<evidence type="ECO:0000256" key="14">
    <source>
        <dbReference type="ARBA" id="ARBA00023054"/>
    </source>
</evidence>
<evidence type="ECO:0000256" key="4">
    <source>
        <dbReference type="ARBA" id="ARBA00009439"/>
    </source>
</evidence>
<keyword evidence="14 19" id="KW-0175">Coiled coil</keyword>
<accession>A0A8H5CG46</accession>
<evidence type="ECO:0000256" key="17">
    <source>
        <dbReference type="ARBA" id="ARBA00023254"/>
    </source>
</evidence>
<dbReference type="GO" id="GO:0051880">
    <property type="term" value="F:G-quadruplex DNA binding"/>
    <property type="evidence" value="ECO:0007669"/>
    <property type="project" value="TreeGrafter"/>
</dbReference>
<dbReference type="GO" id="GO:0046872">
    <property type="term" value="F:metal ion binding"/>
    <property type="evidence" value="ECO:0007669"/>
    <property type="project" value="UniProtKB-KW"/>
</dbReference>
<evidence type="ECO:0000313" key="21">
    <source>
        <dbReference type="EMBL" id="KAF5340644.1"/>
    </source>
</evidence>
<dbReference type="InterPro" id="IPR004584">
    <property type="entry name" value="Rad50_eukaryotes"/>
</dbReference>
<dbReference type="EMBL" id="JAACJK010000003">
    <property type="protein sequence ID" value="KAF5340644.1"/>
    <property type="molecule type" value="Genomic_DNA"/>
</dbReference>
<comment type="subcellular location">
    <subcellularLocation>
        <location evidence="3">Chromosome</location>
    </subcellularLocation>
    <subcellularLocation>
        <location evidence="2">Nucleus</location>
    </subcellularLocation>
</comment>
<evidence type="ECO:0000256" key="7">
    <source>
        <dbReference type="ARBA" id="ARBA00022723"/>
    </source>
</evidence>
<dbReference type="PANTHER" id="PTHR18867">
    <property type="entry name" value="RAD50"/>
    <property type="match status" value="1"/>
</dbReference>
<organism evidence="21 22">
    <name type="scientific">Ephemerocybe angulata</name>
    <dbReference type="NCBI Taxonomy" id="980116"/>
    <lineage>
        <taxon>Eukaryota</taxon>
        <taxon>Fungi</taxon>
        <taxon>Dikarya</taxon>
        <taxon>Basidiomycota</taxon>
        <taxon>Agaricomycotina</taxon>
        <taxon>Agaricomycetes</taxon>
        <taxon>Agaricomycetidae</taxon>
        <taxon>Agaricales</taxon>
        <taxon>Agaricineae</taxon>
        <taxon>Psathyrellaceae</taxon>
        <taxon>Ephemerocybe</taxon>
    </lineage>
</organism>
<comment type="caution">
    <text evidence="21">The sequence shown here is derived from an EMBL/GenBank/DDBJ whole genome shotgun (WGS) entry which is preliminary data.</text>
</comment>
<evidence type="ECO:0000259" key="20">
    <source>
        <dbReference type="Pfam" id="PF13476"/>
    </source>
</evidence>
<feature type="coiled-coil region" evidence="19">
    <location>
        <begin position="407"/>
        <end position="534"/>
    </location>
</feature>
<evidence type="ECO:0000256" key="9">
    <source>
        <dbReference type="ARBA" id="ARBA00022763"/>
    </source>
</evidence>
<evidence type="ECO:0000256" key="18">
    <source>
        <dbReference type="ARBA" id="ARBA00049360"/>
    </source>
</evidence>
<feature type="coiled-coil region" evidence="19">
    <location>
        <begin position="1081"/>
        <end position="1115"/>
    </location>
</feature>
<feature type="coiled-coil region" evidence="19">
    <location>
        <begin position="983"/>
        <end position="1054"/>
    </location>
</feature>
<dbReference type="GO" id="GO:0006303">
    <property type="term" value="P:double-strand break repair via nonhomologous end joining"/>
    <property type="evidence" value="ECO:0007669"/>
    <property type="project" value="UniProtKB-ARBA"/>
</dbReference>
<comment type="cofactor">
    <cofactor evidence="1">
        <name>Zn(2+)</name>
        <dbReference type="ChEBI" id="CHEBI:29105"/>
    </cofactor>
</comment>
<evidence type="ECO:0000256" key="15">
    <source>
        <dbReference type="ARBA" id="ARBA00023204"/>
    </source>
</evidence>
<dbReference type="GO" id="GO:0000722">
    <property type="term" value="P:telomere maintenance via recombination"/>
    <property type="evidence" value="ECO:0007669"/>
    <property type="project" value="UniProtKB-ARBA"/>
</dbReference>
<dbReference type="PANTHER" id="PTHR18867:SF12">
    <property type="entry name" value="DNA REPAIR PROTEIN RAD50"/>
    <property type="match status" value="1"/>
</dbReference>
<keyword evidence="13" id="KW-0460">Magnesium</keyword>
<dbReference type="GO" id="GO:0007004">
    <property type="term" value="P:telomere maintenance via telomerase"/>
    <property type="evidence" value="ECO:0007669"/>
    <property type="project" value="TreeGrafter"/>
</dbReference>
<dbReference type="FunFam" id="3.40.50.300:FF:000593">
    <property type="entry name" value="DNA repair protein RAD50"/>
    <property type="match status" value="1"/>
</dbReference>
<dbReference type="Pfam" id="PF13476">
    <property type="entry name" value="AAA_23"/>
    <property type="match status" value="1"/>
</dbReference>
<dbReference type="GO" id="GO:0070192">
    <property type="term" value="P:chromosome organization involved in meiotic cell cycle"/>
    <property type="evidence" value="ECO:0007669"/>
    <property type="project" value="TreeGrafter"/>
</dbReference>
<evidence type="ECO:0000256" key="8">
    <source>
        <dbReference type="ARBA" id="ARBA00022741"/>
    </source>
</evidence>
<dbReference type="GO" id="GO:0043047">
    <property type="term" value="F:single-stranded telomeric DNA binding"/>
    <property type="evidence" value="ECO:0007669"/>
    <property type="project" value="TreeGrafter"/>
</dbReference>
<dbReference type="Gene3D" id="3.40.50.300">
    <property type="entry name" value="P-loop containing nucleotide triphosphate hydrolases"/>
    <property type="match status" value="2"/>
</dbReference>
<keyword evidence="15" id="KW-0234">DNA repair</keyword>
<dbReference type="SUPFAM" id="SSF52540">
    <property type="entry name" value="P-loop containing nucleoside triphosphate hydrolases"/>
    <property type="match status" value="2"/>
</dbReference>
<dbReference type="Pfam" id="PF13558">
    <property type="entry name" value="SbcC_Walker_B"/>
    <property type="match status" value="1"/>
</dbReference>
<evidence type="ECO:0000256" key="19">
    <source>
        <dbReference type="SAM" id="Coils"/>
    </source>
</evidence>
<evidence type="ECO:0000256" key="1">
    <source>
        <dbReference type="ARBA" id="ARBA00001947"/>
    </source>
</evidence>
<feature type="coiled-coil region" evidence="19">
    <location>
        <begin position="217"/>
        <end position="353"/>
    </location>
</feature>
<dbReference type="GO" id="GO:0000794">
    <property type="term" value="C:condensed nuclear chromosome"/>
    <property type="evidence" value="ECO:0007669"/>
    <property type="project" value="TreeGrafter"/>
</dbReference>
<feature type="domain" description="Rad50/SbcC-type AAA" evidence="20">
    <location>
        <begin position="6"/>
        <end position="237"/>
    </location>
</feature>
<keyword evidence="7" id="KW-0479">Metal-binding</keyword>
<evidence type="ECO:0000256" key="2">
    <source>
        <dbReference type="ARBA" id="ARBA00004123"/>
    </source>
</evidence>
<evidence type="ECO:0000256" key="12">
    <source>
        <dbReference type="ARBA" id="ARBA00022840"/>
    </source>
</evidence>
<dbReference type="InterPro" id="IPR027417">
    <property type="entry name" value="P-loop_NTPase"/>
</dbReference>
<protein>
    <recommendedName>
        <fullName evidence="5">DNA repair protein RAD50</fullName>
    </recommendedName>
</protein>
<evidence type="ECO:0000256" key="6">
    <source>
        <dbReference type="ARBA" id="ARBA00022454"/>
    </source>
</evidence>
<keyword evidence="9" id="KW-0227">DNA damage</keyword>
<dbReference type="OrthoDB" id="18797at2759"/>